<feature type="chain" id="PRO_5045128311" evidence="1">
    <location>
        <begin position="20"/>
        <end position="193"/>
    </location>
</feature>
<keyword evidence="3" id="KW-1185">Reference proteome</keyword>
<feature type="signal peptide" evidence="1">
    <location>
        <begin position="1"/>
        <end position="19"/>
    </location>
</feature>
<accession>A0ABS3FF70</accession>
<organism evidence="2 3">
    <name type="scientific">Flagellimonas profundi</name>
    <dbReference type="NCBI Taxonomy" id="2915620"/>
    <lineage>
        <taxon>Bacteria</taxon>
        <taxon>Pseudomonadati</taxon>
        <taxon>Bacteroidota</taxon>
        <taxon>Flavobacteriia</taxon>
        <taxon>Flavobacteriales</taxon>
        <taxon>Flavobacteriaceae</taxon>
        <taxon>Flagellimonas</taxon>
    </lineage>
</organism>
<dbReference type="EMBL" id="JAFLNM010000002">
    <property type="protein sequence ID" value="MBO0341784.1"/>
    <property type="molecule type" value="Genomic_DNA"/>
</dbReference>
<evidence type="ECO:0000313" key="3">
    <source>
        <dbReference type="Proteomes" id="UP000664807"/>
    </source>
</evidence>
<evidence type="ECO:0000313" key="2">
    <source>
        <dbReference type="EMBL" id="MBO0341784.1"/>
    </source>
</evidence>
<name>A0ABS3FF70_9FLAO</name>
<proteinExistence type="predicted"/>
<dbReference type="Gene3D" id="3.40.1420.30">
    <property type="match status" value="1"/>
</dbReference>
<comment type="caution">
    <text evidence="2">The sequence shown here is derived from an EMBL/GenBank/DDBJ whole genome shotgun (WGS) entry which is preliminary data.</text>
</comment>
<evidence type="ECO:0000256" key="1">
    <source>
        <dbReference type="SAM" id="SignalP"/>
    </source>
</evidence>
<dbReference type="SUPFAM" id="SSF160574">
    <property type="entry name" value="BT0923-like"/>
    <property type="match status" value="1"/>
</dbReference>
<reference evidence="2 3" key="1">
    <citation type="submission" date="2021-03" db="EMBL/GenBank/DDBJ databases">
        <title>Muricauda lutimaris sp. nov. and Muricauda ruestringensis sp. nov, two marine members of the Flavobacteriaceae isolated from deep sea sediments of Western Pacific.</title>
        <authorList>
            <person name="Zhao S."/>
            <person name="Liu R."/>
        </authorList>
    </citation>
    <scope>NUCLEOTIDE SEQUENCE [LARGE SCALE GENOMIC DNA]</scope>
    <source>
        <strain evidence="2 3">BC31-3-A3</strain>
    </source>
</reference>
<protein>
    <submittedName>
        <fullName evidence="2">Uncharacterized protein</fullName>
    </submittedName>
</protein>
<gene>
    <name evidence="2" type="ORF">J0654_09010</name>
</gene>
<dbReference type="Proteomes" id="UP000664807">
    <property type="component" value="Unassembled WGS sequence"/>
</dbReference>
<dbReference type="RefSeq" id="WP_207028116.1">
    <property type="nucleotide sequence ID" value="NZ_JAFLNM010000002.1"/>
</dbReference>
<keyword evidence="1" id="KW-0732">Signal</keyword>
<sequence length="193" mass="23471">MKFKYIFFLILGIAQITLAQNKYEQESRIDKDDFPRNSYLLIEDYLEDAKRVRFYQESDSTKKSYEAKFKKRRLHYSVEFDQEGKLEDVEFKIKERDIPNDSWETIQFYLEKNHKKYRVKKIQQQYPTRKGQSHEKTLHNAFQNLILPEVNYELVFSAKESDGFQEYEALFDSEGQLKRIRKSFPQSYDHVLY</sequence>